<feature type="compositionally biased region" description="Polar residues" evidence="1">
    <location>
        <begin position="145"/>
        <end position="154"/>
    </location>
</feature>
<organism evidence="2 3">
    <name type="scientific">Monosporascus cannonballus</name>
    <dbReference type="NCBI Taxonomy" id="155416"/>
    <lineage>
        <taxon>Eukaryota</taxon>
        <taxon>Fungi</taxon>
        <taxon>Dikarya</taxon>
        <taxon>Ascomycota</taxon>
        <taxon>Pezizomycotina</taxon>
        <taxon>Sordariomycetes</taxon>
        <taxon>Xylariomycetidae</taxon>
        <taxon>Xylariales</taxon>
        <taxon>Xylariales incertae sedis</taxon>
        <taxon>Monosporascus</taxon>
    </lineage>
</organism>
<protein>
    <submittedName>
        <fullName evidence="2">Uncharacterized protein</fullName>
    </submittedName>
</protein>
<feature type="compositionally biased region" description="Basic and acidic residues" evidence="1">
    <location>
        <begin position="7"/>
        <end position="25"/>
    </location>
</feature>
<reference evidence="2 3" key="1">
    <citation type="submission" date="2018-06" db="EMBL/GenBank/DDBJ databases">
        <title>Complete Genomes of Monosporascus.</title>
        <authorList>
            <person name="Robinson A.J."/>
            <person name="Natvig D.O."/>
        </authorList>
    </citation>
    <scope>NUCLEOTIDE SEQUENCE [LARGE SCALE GENOMIC DNA]</scope>
    <source>
        <strain evidence="2 3">CBS 609.92</strain>
    </source>
</reference>
<dbReference type="EMBL" id="QJNS01000355">
    <property type="protein sequence ID" value="RYO78898.1"/>
    <property type="molecule type" value="Genomic_DNA"/>
</dbReference>
<gene>
    <name evidence="2" type="ORF">DL762_008435</name>
</gene>
<proteinExistence type="predicted"/>
<name>A0ABY0GW49_9PEZI</name>
<accession>A0ABY0GW49</accession>
<dbReference type="Proteomes" id="UP000294003">
    <property type="component" value="Unassembled WGS sequence"/>
</dbReference>
<evidence type="ECO:0000313" key="2">
    <source>
        <dbReference type="EMBL" id="RYO78898.1"/>
    </source>
</evidence>
<feature type="region of interest" description="Disordered" evidence="1">
    <location>
        <begin position="1"/>
        <end position="65"/>
    </location>
</feature>
<evidence type="ECO:0000313" key="3">
    <source>
        <dbReference type="Proteomes" id="UP000294003"/>
    </source>
</evidence>
<feature type="region of interest" description="Disordered" evidence="1">
    <location>
        <begin position="128"/>
        <end position="179"/>
    </location>
</feature>
<comment type="caution">
    <text evidence="2">The sequence shown here is derived from an EMBL/GenBank/DDBJ whole genome shotgun (WGS) entry which is preliminary data.</text>
</comment>
<keyword evidence="3" id="KW-1185">Reference proteome</keyword>
<evidence type="ECO:0000256" key="1">
    <source>
        <dbReference type="SAM" id="MobiDB-lite"/>
    </source>
</evidence>
<sequence length="179" mass="19259">MLALTLGRDDEGRRDEEGALERSDGHSAAFRVDEATGDGRLGPNGHRTGAPILQRKTGTRPLPDAGAHVRVARKHERTEELAYKALKAGSGYSTRRRNPANMTRPAWGRTIRRAVREGVAQGEDVFFTPAEYQDPRRTPYDITTAPEQQAQESITGPFANPGPTVDSVAAPAGPCGSAS</sequence>